<gene>
    <name evidence="1" type="ORF">AMORRO_LOCUS5507</name>
</gene>
<reference evidence="1" key="1">
    <citation type="submission" date="2021-06" db="EMBL/GenBank/DDBJ databases">
        <authorList>
            <person name="Kallberg Y."/>
            <person name="Tangrot J."/>
            <person name="Rosling A."/>
        </authorList>
    </citation>
    <scope>NUCLEOTIDE SEQUENCE</scope>
    <source>
        <strain evidence="1">CL551</strain>
    </source>
</reference>
<dbReference type="Proteomes" id="UP000789342">
    <property type="component" value="Unassembled WGS sequence"/>
</dbReference>
<sequence>LQSRSVIYMIEISKAFIPWIYVEALCFSVTRRRNEALCFISEGGMLVTV</sequence>
<keyword evidence="2" id="KW-1185">Reference proteome</keyword>
<dbReference type="AlphaFoldDB" id="A0A9N9B1T9"/>
<protein>
    <submittedName>
        <fullName evidence="1">9809_t:CDS:1</fullName>
    </submittedName>
</protein>
<evidence type="ECO:0000313" key="2">
    <source>
        <dbReference type="Proteomes" id="UP000789342"/>
    </source>
</evidence>
<comment type="caution">
    <text evidence="1">The sequence shown here is derived from an EMBL/GenBank/DDBJ whole genome shotgun (WGS) entry which is preliminary data.</text>
</comment>
<name>A0A9N9B1T9_9GLOM</name>
<feature type="non-terminal residue" evidence="1">
    <location>
        <position position="1"/>
    </location>
</feature>
<evidence type="ECO:0000313" key="1">
    <source>
        <dbReference type="EMBL" id="CAG8549505.1"/>
    </source>
</evidence>
<accession>A0A9N9B1T9</accession>
<dbReference type="EMBL" id="CAJVPV010003334">
    <property type="protein sequence ID" value="CAG8549505.1"/>
    <property type="molecule type" value="Genomic_DNA"/>
</dbReference>
<proteinExistence type="predicted"/>
<organism evidence="1 2">
    <name type="scientific">Acaulospora morrowiae</name>
    <dbReference type="NCBI Taxonomy" id="94023"/>
    <lineage>
        <taxon>Eukaryota</taxon>
        <taxon>Fungi</taxon>
        <taxon>Fungi incertae sedis</taxon>
        <taxon>Mucoromycota</taxon>
        <taxon>Glomeromycotina</taxon>
        <taxon>Glomeromycetes</taxon>
        <taxon>Diversisporales</taxon>
        <taxon>Acaulosporaceae</taxon>
        <taxon>Acaulospora</taxon>
    </lineage>
</organism>